<reference evidence="1 2" key="1">
    <citation type="journal article" date="2021" name="Elife">
        <title>Chloroplast acquisition without the gene transfer in kleptoplastic sea slugs, Plakobranchus ocellatus.</title>
        <authorList>
            <person name="Maeda T."/>
            <person name="Takahashi S."/>
            <person name="Yoshida T."/>
            <person name="Shimamura S."/>
            <person name="Takaki Y."/>
            <person name="Nagai Y."/>
            <person name="Toyoda A."/>
            <person name="Suzuki Y."/>
            <person name="Arimoto A."/>
            <person name="Ishii H."/>
            <person name="Satoh N."/>
            <person name="Nishiyama T."/>
            <person name="Hasebe M."/>
            <person name="Maruyama T."/>
            <person name="Minagawa J."/>
            <person name="Obokata J."/>
            <person name="Shigenobu S."/>
        </authorList>
    </citation>
    <scope>NUCLEOTIDE SEQUENCE [LARGE SCALE GENOMIC DNA]</scope>
</reference>
<evidence type="ECO:0000313" key="1">
    <source>
        <dbReference type="EMBL" id="GFO36402.1"/>
    </source>
</evidence>
<gene>
    <name evidence="1" type="ORF">PoB_006290700</name>
</gene>
<protein>
    <submittedName>
        <fullName evidence="1">Uncharacterized protein</fullName>
    </submittedName>
</protein>
<evidence type="ECO:0000313" key="2">
    <source>
        <dbReference type="Proteomes" id="UP000735302"/>
    </source>
</evidence>
<proteinExistence type="predicted"/>
<comment type="caution">
    <text evidence="1">The sequence shown here is derived from an EMBL/GenBank/DDBJ whole genome shotgun (WGS) entry which is preliminary data.</text>
</comment>
<accession>A0AAV4CWW0</accession>
<dbReference type="EMBL" id="BLXT01007055">
    <property type="protein sequence ID" value="GFO36402.1"/>
    <property type="molecule type" value="Genomic_DNA"/>
</dbReference>
<name>A0AAV4CWW0_9GAST</name>
<dbReference type="Proteomes" id="UP000735302">
    <property type="component" value="Unassembled WGS sequence"/>
</dbReference>
<sequence length="211" mass="23475">MLLLVPTTGSDFTYTLLLLRPCDLANLLFTLRQSALHRFRFATVFCKYSGRACVRIATAGKTRLSKWANTCRSVSAVSSLTAKNTARVKISAASLPGMLSWCACSVWSSVSLNTFLLTLRKFYSNLLSRHCAGPPTVVDYERRQMIGAEDSEYHNCRGGLSKIHSNQSNIRAKQISSRMKIDGLGSQRYKRGQIRPFIRSTSHSPIASLFS</sequence>
<organism evidence="1 2">
    <name type="scientific">Plakobranchus ocellatus</name>
    <dbReference type="NCBI Taxonomy" id="259542"/>
    <lineage>
        <taxon>Eukaryota</taxon>
        <taxon>Metazoa</taxon>
        <taxon>Spiralia</taxon>
        <taxon>Lophotrochozoa</taxon>
        <taxon>Mollusca</taxon>
        <taxon>Gastropoda</taxon>
        <taxon>Heterobranchia</taxon>
        <taxon>Euthyneura</taxon>
        <taxon>Panpulmonata</taxon>
        <taxon>Sacoglossa</taxon>
        <taxon>Placobranchoidea</taxon>
        <taxon>Plakobranchidae</taxon>
        <taxon>Plakobranchus</taxon>
    </lineage>
</organism>
<keyword evidence="2" id="KW-1185">Reference proteome</keyword>
<dbReference type="AlphaFoldDB" id="A0AAV4CWW0"/>